<feature type="domain" description="Membrane insertase YidC/Oxa/ALB C-terminal" evidence="15">
    <location>
        <begin position="357"/>
        <end position="536"/>
    </location>
</feature>
<dbReference type="Pfam" id="PF14849">
    <property type="entry name" value="YidC_periplas"/>
    <property type="match status" value="1"/>
</dbReference>
<keyword evidence="4 13" id="KW-0813">Transport</keyword>
<dbReference type="GO" id="GO:0051205">
    <property type="term" value="P:protein insertion into membrane"/>
    <property type="evidence" value="ECO:0007669"/>
    <property type="project" value="TreeGrafter"/>
</dbReference>
<dbReference type="KEGG" id="spsw:Sps_00031"/>
<evidence type="ECO:0000313" key="17">
    <source>
        <dbReference type="EMBL" id="AQS35256.1"/>
    </source>
</evidence>
<evidence type="ECO:0000256" key="11">
    <source>
        <dbReference type="ARBA" id="ARBA00033245"/>
    </source>
</evidence>
<dbReference type="NCBIfam" id="NF002351">
    <property type="entry name" value="PRK01318.1-1"/>
    <property type="match status" value="1"/>
</dbReference>
<dbReference type="CDD" id="cd19961">
    <property type="entry name" value="EcYidC-like_peri"/>
    <property type="match status" value="1"/>
</dbReference>
<dbReference type="OrthoDB" id="9780552at2"/>
<dbReference type="InterPro" id="IPR038221">
    <property type="entry name" value="YidC_periplasmic_sf"/>
</dbReference>
<dbReference type="NCBIfam" id="NF002352">
    <property type="entry name" value="PRK01318.1-3"/>
    <property type="match status" value="1"/>
</dbReference>
<dbReference type="AlphaFoldDB" id="A0A1S6HIB1"/>
<dbReference type="RefSeq" id="WP_077750626.1">
    <property type="nucleotide sequence ID" value="NZ_CP014782.1"/>
</dbReference>
<dbReference type="Gene3D" id="2.70.98.90">
    <property type="match status" value="1"/>
</dbReference>
<comment type="subcellular location">
    <subcellularLocation>
        <location evidence="1">Cell inner membrane</location>
        <topology evidence="1">Multi-pass membrane protein</topology>
    </subcellularLocation>
    <subcellularLocation>
        <location evidence="13">Cell membrane</location>
        <topology evidence="13">Multi-pass membrane protein</topology>
    </subcellularLocation>
</comment>
<dbReference type="InterPro" id="IPR028055">
    <property type="entry name" value="YidC/Oxa/ALB_C"/>
</dbReference>
<dbReference type="GO" id="GO:0015031">
    <property type="term" value="P:protein transport"/>
    <property type="evidence" value="ECO:0007669"/>
    <property type="project" value="UniProtKB-KW"/>
</dbReference>
<evidence type="ECO:0000256" key="4">
    <source>
        <dbReference type="ARBA" id="ARBA00022448"/>
    </source>
</evidence>
<dbReference type="Pfam" id="PF02096">
    <property type="entry name" value="60KD_IMP"/>
    <property type="match status" value="1"/>
</dbReference>
<protein>
    <recommendedName>
        <fullName evidence="3 13">Membrane protein insertase YidC</fullName>
    </recommendedName>
    <alternativeName>
        <fullName evidence="12 13">Foldase YidC</fullName>
    </alternativeName>
    <alternativeName>
        <fullName evidence="11 13">Membrane integrase YidC</fullName>
    </alternativeName>
    <alternativeName>
        <fullName evidence="13">Membrane protein YidC</fullName>
    </alternativeName>
</protein>
<evidence type="ECO:0000256" key="12">
    <source>
        <dbReference type="ARBA" id="ARBA00033342"/>
    </source>
</evidence>
<reference evidence="17 18" key="1">
    <citation type="submission" date="2016-03" db="EMBL/GenBank/DDBJ databases">
        <title>Complete genome sequence of Shewanella psychrophila WP2, a deep sea bacterium isolated from west Pacific sediment.</title>
        <authorList>
            <person name="Xu G."/>
            <person name="Jian H."/>
        </authorList>
    </citation>
    <scope>NUCLEOTIDE SEQUENCE [LARGE SCALE GENOMIC DNA]</scope>
    <source>
        <strain evidence="17 18">WP2</strain>
    </source>
</reference>
<evidence type="ECO:0000256" key="10">
    <source>
        <dbReference type="ARBA" id="ARBA00023186"/>
    </source>
</evidence>
<evidence type="ECO:0000256" key="2">
    <source>
        <dbReference type="ARBA" id="ARBA00010527"/>
    </source>
</evidence>
<feature type="transmembrane region" description="Helical" evidence="13">
    <location>
        <begin position="501"/>
        <end position="523"/>
    </location>
</feature>
<dbReference type="InterPro" id="IPR019998">
    <property type="entry name" value="Membr_insert_YidC"/>
</dbReference>
<feature type="domain" description="Membrane insertase YidC N-terminal" evidence="16">
    <location>
        <begin position="72"/>
        <end position="346"/>
    </location>
</feature>
<keyword evidence="18" id="KW-1185">Reference proteome</keyword>
<keyword evidence="9 13" id="KW-0472">Membrane</keyword>
<dbReference type="GO" id="GO:0032977">
    <property type="term" value="F:membrane insertase activity"/>
    <property type="evidence" value="ECO:0007669"/>
    <property type="project" value="InterPro"/>
</dbReference>
<keyword evidence="6 13" id="KW-0812">Transmembrane</keyword>
<dbReference type="PRINTS" id="PR01900">
    <property type="entry name" value="YIDCPROTEIN"/>
</dbReference>
<comment type="subunit">
    <text evidence="13">Interacts with the Sec translocase complex via SecD. Specifically interacts with transmembrane segments of nascent integral membrane proteins during membrane integration.</text>
</comment>
<dbReference type="NCBIfam" id="TIGR03592">
    <property type="entry name" value="yidC_oxa1_cterm"/>
    <property type="match status" value="1"/>
</dbReference>
<feature type="transmembrane region" description="Helical" evidence="13">
    <location>
        <begin position="420"/>
        <end position="443"/>
    </location>
</feature>
<evidence type="ECO:0000256" key="7">
    <source>
        <dbReference type="ARBA" id="ARBA00022927"/>
    </source>
</evidence>
<proteinExistence type="inferred from homology"/>
<evidence type="ECO:0000256" key="6">
    <source>
        <dbReference type="ARBA" id="ARBA00022692"/>
    </source>
</evidence>
<evidence type="ECO:0000256" key="8">
    <source>
        <dbReference type="ARBA" id="ARBA00022989"/>
    </source>
</evidence>
<feature type="transmembrane region" description="Helical" evidence="13">
    <location>
        <begin position="463"/>
        <end position="481"/>
    </location>
</feature>
<accession>A0A1S6HIB1</accession>
<evidence type="ECO:0000259" key="15">
    <source>
        <dbReference type="Pfam" id="PF02096"/>
    </source>
</evidence>
<dbReference type="InterPro" id="IPR001708">
    <property type="entry name" value="YidC/ALB3/OXA1/COX18"/>
</dbReference>
<evidence type="ECO:0000259" key="16">
    <source>
        <dbReference type="Pfam" id="PF14849"/>
    </source>
</evidence>
<evidence type="ECO:0000256" key="14">
    <source>
        <dbReference type="SAM" id="MobiDB-lite"/>
    </source>
</evidence>
<dbReference type="CDD" id="cd20070">
    <property type="entry name" value="5TM_YidC_Alb3"/>
    <property type="match status" value="1"/>
</dbReference>
<comment type="function">
    <text evidence="13">Required for the insertion and/or proper folding and/or complex formation of integral membrane proteins into the membrane. Involved in integration of membrane proteins that insert both dependently and independently of the Sec translocase complex, as well as at least some lipoproteins. Aids folding of multispanning membrane proteins.</text>
</comment>
<evidence type="ECO:0000256" key="1">
    <source>
        <dbReference type="ARBA" id="ARBA00004429"/>
    </source>
</evidence>
<dbReference type="InterPro" id="IPR047196">
    <property type="entry name" value="YidC_ALB_C"/>
</dbReference>
<evidence type="ECO:0000256" key="13">
    <source>
        <dbReference type="HAMAP-Rule" id="MF_01810"/>
    </source>
</evidence>
<dbReference type="PANTHER" id="PTHR12428:SF65">
    <property type="entry name" value="CYTOCHROME C OXIDASE ASSEMBLY PROTEIN COX18, MITOCHONDRIAL"/>
    <property type="match status" value="1"/>
</dbReference>
<feature type="compositionally biased region" description="Low complexity" evidence="14">
    <location>
        <begin position="34"/>
        <end position="49"/>
    </location>
</feature>
<organism evidence="17 18">
    <name type="scientific">Shewanella psychrophila</name>
    <dbReference type="NCBI Taxonomy" id="225848"/>
    <lineage>
        <taxon>Bacteria</taxon>
        <taxon>Pseudomonadati</taxon>
        <taxon>Pseudomonadota</taxon>
        <taxon>Gammaproteobacteria</taxon>
        <taxon>Alteromonadales</taxon>
        <taxon>Shewanellaceae</taxon>
        <taxon>Shewanella</taxon>
    </lineage>
</organism>
<dbReference type="EMBL" id="CP014782">
    <property type="protein sequence ID" value="AQS35256.1"/>
    <property type="molecule type" value="Genomic_DNA"/>
</dbReference>
<evidence type="ECO:0000256" key="5">
    <source>
        <dbReference type="ARBA" id="ARBA00022475"/>
    </source>
</evidence>
<keyword evidence="5 13" id="KW-1003">Cell membrane</keyword>
<dbReference type="GO" id="GO:0005886">
    <property type="term" value="C:plasma membrane"/>
    <property type="evidence" value="ECO:0007669"/>
    <property type="project" value="UniProtKB-SubCell"/>
</dbReference>
<keyword evidence="8 13" id="KW-1133">Transmembrane helix</keyword>
<gene>
    <name evidence="13" type="primary">yidC</name>
    <name evidence="17" type="ORF">Sps_00031</name>
</gene>
<dbReference type="PANTHER" id="PTHR12428">
    <property type="entry name" value="OXA1"/>
    <property type="match status" value="1"/>
</dbReference>
<dbReference type="HAMAP" id="MF_01810">
    <property type="entry name" value="YidC_type1"/>
    <property type="match status" value="1"/>
</dbReference>
<sequence>MESQRNILLIGLLFVSFLLWQQWQMDQAPQPVATETTTSVTTASNSTDAHSSDVPDADSALPAAIVASKELITVNTDQLVIKINPVGGDIVYSALVEHKLELENDEPFVLLEQTKDINYIAQSGLIGRNGIDSSSKGRAHFDSTSRDFTMASGQDTLEVPLTYVADDGAKYTKMFIFHRGQFKIDVDYVINNTTDKQLQVQMYGQIKHSIKKSESSMMMPTYRGAAFSTSDIRYEKYSFDDMADKNLDKKTLGGWAAMLQHYFVSAWVPPESDQNTIFSSISAGGQANIGFRGAIYDVAPGATQTINAEFYVGPKDQEALSAISDSLNLVVDYGFLWWIAVPIYKLLMFFQSIVSNWGLAIILITLTVRGMLFPLTKAQYTSMAKMRNLQPKLAEMKERFGDDRQKMGQAMMELYKKEKVNPMGGCLPILLQMPIFIALYWVLLESVELRHAPFMLWITDLSVQDPYYVMPILMGISMFVMQKMQPMAPTMDPMQQKMMQWMPVVFTVFFLWFPAGLVLYWLVGNLVAITQQKIIYAGLAKKGLK</sequence>
<dbReference type="STRING" id="225848.Sps_00031"/>
<comment type="similarity">
    <text evidence="2 13">Belongs to the OXA1/ALB3/YidC family. Type 1 subfamily.</text>
</comment>
<dbReference type="InterPro" id="IPR028053">
    <property type="entry name" value="Membr_insert_YidC_N"/>
</dbReference>
<name>A0A1S6HIB1_9GAMM</name>
<evidence type="ECO:0000256" key="9">
    <source>
        <dbReference type="ARBA" id="ARBA00023136"/>
    </source>
</evidence>
<keyword evidence="7 13" id="KW-0653">Protein transport</keyword>
<feature type="transmembrane region" description="Helical" evidence="13">
    <location>
        <begin position="357"/>
        <end position="376"/>
    </location>
</feature>
<feature type="region of interest" description="Disordered" evidence="14">
    <location>
        <begin position="34"/>
        <end position="56"/>
    </location>
</feature>
<evidence type="ECO:0000256" key="3">
    <source>
        <dbReference type="ARBA" id="ARBA00015325"/>
    </source>
</evidence>
<evidence type="ECO:0000313" key="18">
    <source>
        <dbReference type="Proteomes" id="UP000189545"/>
    </source>
</evidence>
<dbReference type="NCBIfam" id="TIGR03593">
    <property type="entry name" value="yidC_nterm"/>
    <property type="match status" value="1"/>
</dbReference>
<dbReference type="Proteomes" id="UP000189545">
    <property type="component" value="Chromosome"/>
</dbReference>
<dbReference type="PRINTS" id="PR00701">
    <property type="entry name" value="60KDINNERMP"/>
</dbReference>
<keyword evidence="10 13" id="KW-0143">Chaperone</keyword>